<dbReference type="EMBL" id="KZ858973">
    <property type="protein sequence ID" value="RDW26845.1"/>
    <property type="molecule type" value="Genomic_DNA"/>
</dbReference>
<reference evidence="3 5" key="2">
    <citation type="submission" date="2018-07" db="EMBL/GenBank/DDBJ databases">
        <title>Draft Genome Assemblies for Five Robust Yarrowia lipolytica Strains Exhibiting High Lipid Production and Pentose Sugar Utilization and Sugar Alcohol Secretion from Undetoxified Lignocellulosic Biomass Hydrolysates.</title>
        <authorList>
            <consortium name="DOE Joint Genome Institute"/>
            <person name="Walker C."/>
            <person name="Ryu S."/>
            <person name="Na H."/>
            <person name="Zane M."/>
            <person name="LaButti K."/>
            <person name="Lipzen A."/>
            <person name="Haridas S."/>
            <person name="Barry K."/>
            <person name="Grigoriev I.V."/>
            <person name="Quarterman J."/>
            <person name="Slininger P."/>
            <person name="Dien B."/>
            <person name="Trinh C.T."/>
        </authorList>
    </citation>
    <scope>NUCLEOTIDE SEQUENCE [LARGE SCALE GENOMIC DNA]</scope>
    <source>
        <strain evidence="3 5">YB392</strain>
    </source>
</reference>
<proteinExistence type="predicted"/>
<evidence type="ECO:0000313" key="2">
    <source>
        <dbReference type="EMBL" id="AOW01671.1"/>
    </source>
</evidence>
<dbReference type="Proteomes" id="UP000182444">
    <property type="component" value="Chromosome 1B"/>
</dbReference>
<evidence type="ECO:0000313" key="5">
    <source>
        <dbReference type="Proteomes" id="UP000256601"/>
    </source>
</evidence>
<dbReference type="Proteomes" id="UP000256601">
    <property type="component" value="Unassembled WGS sequence"/>
</dbReference>
<dbReference type="GeneID" id="2907008"/>
<dbReference type="VEuPathDB" id="FungiDB:YALI0_B13948g"/>
<evidence type="ECO:0000313" key="4">
    <source>
        <dbReference type="Proteomes" id="UP000182444"/>
    </source>
</evidence>
<keyword evidence="1" id="KW-1133">Transmembrane helix</keyword>
<protein>
    <submittedName>
        <fullName evidence="2">Uncharacterized protein</fullName>
    </submittedName>
</protein>
<name>A0A1D8N7U0_YARLL</name>
<dbReference type="KEGG" id="yli:2907008"/>
<gene>
    <name evidence="3" type="ORF">B0I71DRAFT_130234</name>
    <name evidence="2" type="ORF">YALI1_B18472g</name>
</gene>
<evidence type="ECO:0000313" key="3">
    <source>
        <dbReference type="EMBL" id="RDW26845.1"/>
    </source>
</evidence>
<keyword evidence="1" id="KW-0812">Transmembrane</keyword>
<accession>A0A1D8N7U0</accession>
<dbReference type="AlphaFoldDB" id="A0A1D8N7U0"/>
<reference evidence="2 4" key="1">
    <citation type="journal article" date="2016" name="PLoS ONE">
        <title>Sequence Assembly of Yarrowia lipolytica Strain W29/CLIB89 Shows Transposable Element Diversity.</title>
        <authorList>
            <person name="Magnan C."/>
            <person name="Yu J."/>
            <person name="Chang I."/>
            <person name="Jahn E."/>
            <person name="Kanomata Y."/>
            <person name="Wu J."/>
            <person name="Zeller M."/>
            <person name="Oakes M."/>
            <person name="Baldi P."/>
            <person name="Sandmeyer S."/>
        </authorList>
    </citation>
    <scope>NUCLEOTIDE SEQUENCE [LARGE SCALE GENOMIC DNA]</scope>
    <source>
        <strain evidence="2">CLIB89</strain>
        <strain evidence="4">CLIB89(W29)</strain>
    </source>
</reference>
<dbReference type="OrthoDB" id="4078227at2759"/>
<dbReference type="EMBL" id="CP017554">
    <property type="protein sequence ID" value="AOW01671.1"/>
    <property type="molecule type" value="Genomic_DNA"/>
</dbReference>
<evidence type="ECO:0000256" key="1">
    <source>
        <dbReference type="SAM" id="Phobius"/>
    </source>
</evidence>
<dbReference type="VEuPathDB" id="FungiDB:YALI1_B18472g"/>
<feature type="transmembrane region" description="Helical" evidence="1">
    <location>
        <begin position="37"/>
        <end position="55"/>
    </location>
</feature>
<dbReference type="RefSeq" id="XP_500861.2">
    <property type="nucleotide sequence ID" value="XM_500861.2"/>
</dbReference>
<keyword evidence="1" id="KW-0472">Membrane</keyword>
<feature type="transmembrane region" description="Helical" evidence="1">
    <location>
        <begin position="6"/>
        <end position="25"/>
    </location>
</feature>
<feature type="transmembrane region" description="Helical" evidence="1">
    <location>
        <begin position="61"/>
        <end position="81"/>
    </location>
</feature>
<organism evidence="2 4">
    <name type="scientific">Yarrowia lipolytica</name>
    <name type="common">Candida lipolytica</name>
    <dbReference type="NCBI Taxonomy" id="4952"/>
    <lineage>
        <taxon>Eukaryota</taxon>
        <taxon>Fungi</taxon>
        <taxon>Dikarya</taxon>
        <taxon>Ascomycota</taxon>
        <taxon>Saccharomycotina</taxon>
        <taxon>Dipodascomycetes</taxon>
        <taxon>Dipodascales</taxon>
        <taxon>Dipodascales incertae sedis</taxon>
        <taxon>Yarrowia</taxon>
    </lineage>
</organism>
<feature type="transmembrane region" description="Helical" evidence="1">
    <location>
        <begin position="88"/>
        <end position="104"/>
    </location>
</feature>
<sequence>MTFLNVLYYVLLAAIMIGTGYFYYLWFTETNDQTEKIIRAALGVFDIAIWYILGISTSFKILTQMILACFLVVLAGLKIYINPRVGGALLAGSLLFVAAVWFGFRRDGREARDDLNDGQ</sequence>